<keyword evidence="3" id="KW-1185">Reference proteome</keyword>
<evidence type="ECO:0000313" key="3">
    <source>
        <dbReference type="Proteomes" id="UP000308671"/>
    </source>
</evidence>
<evidence type="ECO:0000256" key="1">
    <source>
        <dbReference type="SAM" id="MobiDB-lite"/>
    </source>
</evidence>
<name>A0A4S8RAG0_9HELO</name>
<gene>
    <name evidence="2" type="ORF">BGAL_0013g00180</name>
</gene>
<dbReference type="Proteomes" id="UP000308671">
    <property type="component" value="Unassembled WGS sequence"/>
</dbReference>
<accession>A0A4S8RAG0</accession>
<evidence type="ECO:0000313" key="2">
    <source>
        <dbReference type="EMBL" id="THV55133.1"/>
    </source>
</evidence>
<dbReference type="AlphaFoldDB" id="A0A4S8RAG0"/>
<dbReference type="EMBL" id="PQXL01000013">
    <property type="protein sequence ID" value="THV55133.1"/>
    <property type="molecule type" value="Genomic_DNA"/>
</dbReference>
<dbReference type="OrthoDB" id="3558783at2759"/>
<organism evidence="2 3">
    <name type="scientific">Botrytis galanthina</name>
    <dbReference type="NCBI Taxonomy" id="278940"/>
    <lineage>
        <taxon>Eukaryota</taxon>
        <taxon>Fungi</taxon>
        <taxon>Dikarya</taxon>
        <taxon>Ascomycota</taxon>
        <taxon>Pezizomycotina</taxon>
        <taxon>Leotiomycetes</taxon>
        <taxon>Helotiales</taxon>
        <taxon>Sclerotiniaceae</taxon>
        <taxon>Botrytis</taxon>
    </lineage>
</organism>
<proteinExistence type="predicted"/>
<feature type="region of interest" description="Disordered" evidence="1">
    <location>
        <begin position="71"/>
        <end position="101"/>
    </location>
</feature>
<comment type="caution">
    <text evidence="2">The sequence shown here is derived from an EMBL/GenBank/DDBJ whole genome shotgun (WGS) entry which is preliminary data.</text>
</comment>
<sequence length="326" mass="35459">MSNKQPNSHTQSIISSELSTPRIVIDFTSSSSVESQTRKKPRTKEVQITMEHSGPLALWKIEERAKQKEELDFRKKLRDPRTQSNTRHSSADKFSSRDASTQTNLSYSSAVSVLLEKPHQTSSAGGTTGLLSMCHNGMEHSNSRLVSSNISKQDERISPNVTQAASMVAKSFPSAIGSCAMHATSLSRIAPAEPTDFFLELGQHPPAAVLAVAASPTRVLPIIDSSLSVAASSTDIGGVALDGHLRSEFPAQVQLFDSIPATASQTPVGRSAIASNASMQVSPRPLRNDTINEIIDTVNSLMFNTPWYNLCPRIYYWSPKKCVYTI</sequence>
<protein>
    <submittedName>
        <fullName evidence="2">Uncharacterized protein</fullName>
    </submittedName>
</protein>
<reference evidence="2 3" key="1">
    <citation type="submission" date="2017-12" db="EMBL/GenBank/DDBJ databases">
        <title>Comparative genomics of Botrytis spp.</title>
        <authorList>
            <person name="Valero-Jimenez C.A."/>
            <person name="Tapia P."/>
            <person name="Veloso J."/>
            <person name="Silva-Moreno E."/>
            <person name="Staats M."/>
            <person name="Valdes J.H."/>
            <person name="Van Kan J.A.L."/>
        </authorList>
    </citation>
    <scope>NUCLEOTIDE SEQUENCE [LARGE SCALE GENOMIC DNA]</scope>
    <source>
        <strain evidence="2 3">MUCL435</strain>
    </source>
</reference>